<evidence type="ECO:0000256" key="2">
    <source>
        <dbReference type="ARBA" id="ARBA00022448"/>
    </source>
</evidence>
<dbReference type="HAMAP" id="MF_01416">
    <property type="entry name" value="ATP_synth_delta_bact"/>
    <property type="match status" value="1"/>
</dbReference>
<accession>A0ABV8VTZ8</accession>
<comment type="function">
    <text evidence="8">F(1)F(0) ATP synthase produces ATP from ADP in the presence of a proton or sodium gradient. F-type ATPases consist of two structural domains, F(1) containing the extramembraneous catalytic core and F(0) containing the membrane proton channel, linked together by a central stalk and a peripheral stalk. During catalysis, ATP synthesis in the catalytic domain of F(1) is coupled via a rotary mechanism of the central stalk subunits to proton translocation.</text>
</comment>
<evidence type="ECO:0000313" key="9">
    <source>
        <dbReference type="EMBL" id="MFC4386516.1"/>
    </source>
</evidence>
<sequence>MSKANVAKRYAEALFQIGVEKQTLDFLETELVTVKEVFTSNKELVTFLEHPKVENEKKKALLKEAFQGFSGDVLHTLFLLVDRHKETIIPQMVEDFVTLANDAKGTKQATVYSVRPLTDVEKQSIEATFVKKLNIQALNITNEVDPTIIGGVKVKIGNTVYDGTLKGKLNRLERQIKVVN</sequence>
<dbReference type="EMBL" id="JBHSDV010000001">
    <property type="protein sequence ID" value="MFC4386516.1"/>
    <property type="molecule type" value="Genomic_DNA"/>
</dbReference>
<evidence type="ECO:0000256" key="3">
    <source>
        <dbReference type="ARBA" id="ARBA00022781"/>
    </source>
</evidence>
<evidence type="ECO:0000256" key="5">
    <source>
        <dbReference type="ARBA" id="ARBA00023136"/>
    </source>
</evidence>
<keyword evidence="8" id="KW-1003">Cell membrane</keyword>
<gene>
    <name evidence="8" type="primary">atpH</name>
    <name evidence="9" type="ORF">ACFOZ1_01705</name>
</gene>
<dbReference type="RefSeq" id="WP_390195180.1">
    <property type="nucleotide sequence ID" value="NZ_JBHSDV010000001.1"/>
</dbReference>
<comment type="caution">
    <text evidence="9">The sequence shown here is derived from an EMBL/GenBank/DDBJ whole genome shotgun (WGS) entry which is preliminary data.</text>
</comment>
<dbReference type="NCBIfam" id="TIGR01145">
    <property type="entry name" value="ATP_synt_delta"/>
    <property type="match status" value="1"/>
</dbReference>
<evidence type="ECO:0000256" key="1">
    <source>
        <dbReference type="ARBA" id="ARBA00004370"/>
    </source>
</evidence>
<keyword evidence="4 8" id="KW-0406">Ion transport</keyword>
<evidence type="ECO:0000256" key="7">
    <source>
        <dbReference type="ARBA" id="ARBA00023310"/>
    </source>
</evidence>
<comment type="function">
    <text evidence="8">This protein is part of the stalk that links CF(0) to CF(1). It either transmits conformational changes from CF(0) to CF(1) or is implicated in proton conduction.</text>
</comment>
<organism evidence="9 10">
    <name type="scientific">Gracilibacillus marinus</name>
    <dbReference type="NCBI Taxonomy" id="630535"/>
    <lineage>
        <taxon>Bacteria</taxon>
        <taxon>Bacillati</taxon>
        <taxon>Bacillota</taxon>
        <taxon>Bacilli</taxon>
        <taxon>Bacillales</taxon>
        <taxon>Bacillaceae</taxon>
        <taxon>Gracilibacillus</taxon>
    </lineage>
</organism>
<dbReference type="Proteomes" id="UP001595880">
    <property type="component" value="Unassembled WGS sequence"/>
</dbReference>
<evidence type="ECO:0000256" key="6">
    <source>
        <dbReference type="ARBA" id="ARBA00023196"/>
    </source>
</evidence>
<dbReference type="NCBIfam" id="NF004403">
    <property type="entry name" value="PRK05758.2-4"/>
    <property type="match status" value="1"/>
</dbReference>
<dbReference type="InterPro" id="IPR020781">
    <property type="entry name" value="ATPase_OSCP/d_CS"/>
</dbReference>
<keyword evidence="7 8" id="KW-0066">ATP synthesis</keyword>
<protein>
    <recommendedName>
        <fullName evidence="8">ATP synthase subunit delta</fullName>
    </recommendedName>
    <alternativeName>
        <fullName evidence="8">ATP synthase F(1) sector subunit delta</fullName>
    </alternativeName>
    <alternativeName>
        <fullName evidence="8">F-type ATPase subunit delta</fullName>
        <shortName evidence="8">F-ATPase subunit delta</shortName>
    </alternativeName>
</protein>
<proteinExistence type="inferred from homology"/>
<dbReference type="Gene3D" id="1.10.520.20">
    <property type="entry name" value="N-terminal domain of the delta subunit of the F1F0-ATP synthase"/>
    <property type="match status" value="1"/>
</dbReference>
<evidence type="ECO:0000256" key="8">
    <source>
        <dbReference type="HAMAP-Rule" id="MF_01416"/>
    </source>
</evidence>
<dbReference type="InterPro" id="IPR026015">
    <property type="entry name" value="ATP_synth_OSCP/delta_N_sf"/>
</dbReference>
<evidence type="ECO:0000256" key="4">
    <source>
        <dbReference type="ARBA" id="ARBA00023065"/>
    </source>
</evidence>
<keyword evidence="6 8" id="KW-0139">CF(1)</keyword>
<comment type="subcellular location">
    <subcellularLocation>
        <location evidence="8">Cell membrane</location>
        <topology evidence="8">Peripheral membrane protein</topology>
    </subcellularLocation>
    <subcellularLocation>
        <location evidence="1">Membrane</location>
    </subcellularLocation>
</comment>
<dbReference type="Pfam" id="PF00213">
    <property type="entry name" value="OSCP"/>
    <property type="match status" value="1"/>
</dbReference>
<evidence type="ECO:0000313" key="10">
    <source>
        <dbReference type="Proteomes" id="UP001595880"/>
    </source>
</evidence>
<dbReference type="InterPro" id="IPR000711">
    <property type="entry name" value="ATPase_OSCP/dsu"/>
</dbReference>
<reference evidence="10" key="1">
    <citation type="journal article" date="2019" name="Int. J. Syst. Evol. Microbiol.">
        <title>The Global Catalogue of Microorganisms (GCM) 10K type strain sequencing project: providing services to taxonomists for standard genome sequencing and annotation.</title>
        <authorList>
            <consortium name="The Broad Institute Genomics Platform"/>
            <consortium name="The Broad Institute Genome Sequencing Center for Infectious Disease"/>
            <person name="Wu L."/>
            <person name="Ma J."/>
        </authorList>
    </citation>
    <scope>NUCLEOTIDE SEQUENCE [LARGE SCALE GENOMIC DNA]</scope>
    <source>
        <strain evidence="10">KACC 14058</strain>
    </source>
</reference>
<dbReference type="PRINTS" id="PR00125">
    <property type="entry name" value="ATPASEDELTA"/>
</dbReference>
<keyword evidence="2 8" id="KW-0813">Transport</keyword>
<comment type="similarity">
    <text evidence="8">Belongs to the ATPase delta chain family.</text>
</comment>
<name>A0ABV8VTZ8_9BACI</name>
<dbReference type="PROSITE" id="PS00389">
    <property type="entry name" value="ATPASE_DELTA"/>
    <property type="match status" value="1"/>
</dbReference>
<dbReference type="PANTHER" id="PTHR11910">
    <property type="entry name" value="ATP SYNTHASE DELTA CHAIN"/>
    <property type="match status" value="1"/>
</dbReference>
<dbReference type="SUPFAM" id="SSF47928">
    <property type="entry name" value="N-terminal domain of the delta subunit of the F1F0-ATP synthase"/>
    <property type="match status" value="1"/>
</dbReference>
<keyword evidence="3 8" id="KW-0375">Hydrogen ion transport</keyword>
<keyword evidence="5 8" id="KW-0472">Membrane</keyword>
<keyword evidence="10" id="KW-1185">Reference proteome</keyword>